<accession>A0A1I7ZVY2</accession>
<evidence type="ECO:0000313" key="8">
    <source>
        <dbReference type="Proteomes" id="UP000095287"/>
    </source>
</evidence>
<dbReference type="SUPFAM" id="SSF140741">
    <property type="entry name" value="RUN domain-like"/>
    <property type="match status" value="1"/>
</dbReference>
<dbReference type="Gene3D" id="1.20.58.900">
    <property type="match status" value="1"/>
</dbReference>
<evidence type="ECO:0000259" key="7">
    <source>
        <dbReference type="PROSITE" id="PS50826"/>
    </source>
</evidence>
<dbReference type="InterPro" id="IPR036028">
    <property type="entry name" value="SH3-like_dom_sf"/>
</dbReference>
<protein>
    <recommendedName>
        <fullName evidence="3">RUN and TBC1 domain-containing protein 3</fullName>
    </recommendedName>
</protein>
<dbReference type="SUPFAM" id="SSF47923">
    <property type="entry name" value="Ypt/Rab-GAP domain of gyp1p"/>
    <property type="match status" value="1"/>
</dbReference>
<dbReference type="GO" id="GO:0031267">
    <property type="term" value="F:small GTPase binding"/>
    <property type="evidence" value="ECO:0007669"/>
    <property type="project" value="TreeGrafter"/>
</dbReference>
<dbReference type="Gene3D" id="1.10.472.80">
    <property type="entry name" value="Ypt/Rab-GAP domain of gyp1p, domain 3"/>
    <property type="match status" value="1"/>
</dbReference>
<dbReference type="InterPro" id="IPR004012">
    <property type="entry name" value="Run_dom"/>
</dbReference>
<evidence type="ECO:0000259" key="5">
    <source>
        <dbReference type="PROSITE" id="PS50002"/>
    </source>
</evidence>
<comment type="similarity">
    <text evidence="1">Belongs to the small G protein signaling modulator family.</text>
</comment>
<dbReference type="PANTHER" id="PTHR47219:SF13">
    <property type="entry name" value="RUN AND TBC1 DOMAIN-CONTAINING PROTEIN 3"/>
    <property type="match status" value="1"/>
</dbReference>
<feature type="domain" description="SH3" evidence="5">
    <location>
        <begin position="266"/>
        <end position="325"/>
    </location>
</feature>
<dbReference type="PROSITE" id="PS50002">
    <property type="entry name" value="SH3"/>
    <property type="match status" value="1"/>
</dbReference>
<organism evidence="8 9">
    <name type="scientific">Steinernema glaseri</name>
    <dbReference type="NCBI Taxonomy" id="37863"/>
    <lineage>
        <taxon>Eukaryota</taxon>
        <taxon>Metazoa</taxon>
        <taxon>Ecdysozoa</taxon>
        <taxon>Nematoda</taxon>
        <taxon>Chromadorea</taxon>
        <taxon>Rhabditida</taxon>
        <taxon>Tylenchina</taxon>
        <taxon>Panagrolaimomorpha</taxon>
        <taxon>Strongyloidoidea</taxon>
        <taxon>Steinernematidae</taxon>
        <taxon>Steinernema</taxon>
    </lineage>
</organism>
<keyword evidence="8" id="KW-1185">Reference proteome</keyword>
<proteinExistence type="inferred from homology"/>
<evidence type="ECO:0000256" key="3">
    <source>
        <dbReference type="ARBA" id="ARBA00030864"/>
    </source>
</evidence>
<evidence type="ECO:0000256" key="2">
    <source>
        <dbReference type="ARBA" id="ARBA00022443"/>
    </source>
</evidence>
<evidence type="ECO:0000259" key="6">
    <source>
        <dbReference type="PROSITE" id="PS50086"/>
    </source>
</evidence>
<dbReference type="Pfam" id="PF00566">
    <property type="entry name" value="RabGAP-TBC"/>
    <property type="match status" value="1"/>
</dbReference>
<dbReference type="Pfam" id="PF02759">
    <property type="entry name" value="RUN"/>
    <property type="match status" value="1"/>
</dbReference>
<dbReference type="Proteomes" id="UP000095287">
    <property type="component" value="Unplaced"/>
</dbReference>
<evidence type="ECO:0000256" key="4">
    <source>
        <dbReference type="PROSITE-ProRule" id="PRU00192"/>
    </source>
</evidence>
<dbReference type="SUPFAM" id="SSF50044">
    <property type="entry name" value="SH3-domain"/>
    <property type="match status" value="1"/>
</dbReference>
<evidence type="ECO:0000313" key="9">
    <source>
        <dbReference type="WBParaSite" id="L893_g30136.t1"/>
    </source>
</evidence>
<sequence length="567" mass="65586">MCSLIEDVLPPNYYSHSLLGLQADDKVTRHLLRVHIPDIDQKLTENDVELSLISVNWLLTLFSAAFPMPVLLRVWDMLFVFGGVTMFRVILSMLKLREQDVLDVATVEGSSAELFNVLSQIPSQLTRIDHLVEMMTTFEFSITEDLIAQLRKKYQAVLMADRGAIINTNIPTNLPKQRLNRRKLTRSKSIIQQILPNKEESEENDPKLKNVRQTEHLVDLKNAVYQICQYFISCDELLAKTATTQADYSLDQEEYDRHVFVNAQKAGFKRARALLDFQRQEEDELGFRKNDIILVIDEKDEHCWVGEVNGLRGWFPAKFVEIVDDRGKNYSVYGDEAINSEVTELIRGQLATAFKQIMEHGLRHYSLYSFALHPWLFIEEIAKSSVQCHFNAVNSRLTLCDTFKLDQDRKILTPEELLYRAVQEINESHSGSKALLDVKLRSLVVYAVNEQCLHLWVELMCKNPMQEQIRKQYYHSDSFIRSPAWMQIKCELRLLTQFSFSLDVDYEISSAEKAKKKCTNGQRRFMLSLGGGSRDGNTKRNVPTSKQPLKEGVRDMLIKHHLFSWDL</sequence>
<dbReference type="AlphaFoldDB" id="A0A1I7ZVY2"/>
<dbReference type="InterPro" id="IPR037213">
    <property type="entry name" value="Run_dom_sf"/>
</dbReference>
<evidence type="ECO:0000256" key="1">
    <source>
        <dbReference type="ARBA" id="ARBA00006296"/>
    </source>
</evidence>
<dbReference type="GO" id="GO:0005096">
    <property type="term" value="F:GTPase activator activity"/>
    <property type="evidence" value="ECO:0007669"/>
    <property type="project" value="TreeGrafter"/>
</dbReference>
<dbReference type="InterPro" id="IPR035969">
    <property type="entry name" value="Rab-GAP_TBC_sf"/>
</dbReference>
<dbReference type="InterPro" id="IPR001452">
    <property type="entry name" value="SH3_domain"/>
</dbReference>
<feature type="domain" description="Rab-GAP TBC" evidence="6">
    <location>
        <begin position="1"/>
        <end position="82"/>
    </location>
</feature>
<feature type="domain" description="RUN" evidence="7">
    <location>
        <begin position="341"/>
        <end position="507"/>
    </location>
</feature>
<dbReference type="PROSITE" id="PS50826">
    <property type="entry name" value="RUN"/>
    <property type="match status" value="1"/>
</dbReference>
<dbReference type="PROSITE" id="PS50086">
    <property type="entry name" value="TBC_RABGAP"/>
    <property type="match status" value="1"/>
</dbReference>
<dbReference type="Pfam" id="PF00018">
    <property type="entry name" value="SH3_1"/>
    <property type="match status" value="1"/>
</dbReference>
<dbReference type="InterPro" id="IPR050302">
    <property type="entry name" value="Rab_GAP_TBC_domain"/>
</dbReference>
<dbReference type="PANTHER" id="PTHR47219">
    <property type="entry name" value="RAB GTPASE-ACTIVATING PROTEIN 1-LIKE"/>
    <property type="match status" value="1"/>
</dbReference>
<name>A0A1I7ZVY2_9BILA</name>
<keyword evidence="2 4" id="KW-0728">SH3 domain</keyword>
<dbReference type="SMART" id="SM00593">
    <property type="entry name" value="RUN"/>
    <property type="match status" value="1"/>
</dbReference>
<dbReference type="WBParaSite" id="L893_g30136.t1">
    <property type="protein sequence ID" value="L893_g30136.t1"/>
    <property type="gene ID" value="L893_g30136"/>
</dbReference>
<dbReference type="SMART" id="SM00326">
    <property type="entry name" value="SH3"/>
    <property type="match status" value="1"/>
</dbReference>
<dbReference type="InterPro" id="IPR000195">
    <property type="entry name" value="Rab-GAP-TBC_dom"/>
</dbReference>
<reference evidence="9" key="1">
    <citation type="submission" date="2016-11" db="UniProtKB">
        <authorList>
            <consortium name="WormBaseParasite"/>
        </authorList>
    </citation>
    <scope>IDENTIFICATION</scope>
</reference>